<feature type="non-terminal residue" evidence="1">
    <location>
        <position position="1"/>
    </location>
</feature>
<name>A0AAW8SYN3_9ENTE</name>
<protein>
    <recommendedName>
        <fullName evidence="3">Transposase</fullName>
    </recommendedName>
</protein>
<accession>A0AAW8SYN3</accession>
<evidence type="ECO:0008006" key="3">
    <source>
        <dbReference type="Google" id="ProtNLM"/>
    </source>
</evidence>
<dbReference type="AlphaFoldDB" id="A0AAW8SYN3"/>
<organism evidence="1 2">
    <name type="scientific">Enterococcus raffinosus</name>
    <dbReference type="NCBI Taxonomy" id="71452"/>
    <lineage>
        <taxon>Bacteria</taxon>
        <taxon>Bacillati</taxon>
        <taxon>Bacillota</taxon>
        <taxon>Bacilli</taxon>
        <taxon>Lactobacillales</taxon>
        <taxon>Enterococcaceae</taxon>
        <taxon>Enterococcus</taxon>
    </lineage>
</organism>
<dbReference type="Proteomes" id="UP001249240">
    <property type="component" value="Unassembled WGS sequence"/>
</dbReference>
<evidence type="ECO:0000313" key="2">
    <source>
        <dbReference type="Proteomes" id="UP001249240"/>
    </source>
</evidence>
<gene>
    <name evidence="1" type="ORF">P7D78_11485</name>
</gene>
<evidence type="ECO:0000313" key="1">
    <source>
        <dbReference type="EMBL" id="MDT2538757.1"/>
    </source>
</evidence>
<dbReference type="EMBL" id="JARPXM010000010">
    <property type="protein sequence ID" value="MDT2538757.1"/>
    <property type="molecule type" value="Genomic_DNA"/>
</dbReference>
<comment type="caution">
    <text evidence="1">The sequence shown here is derived from an EMBL/GenBank/DDBJ whole genome shotgun (WGS) entry which is preliminary data.</text>
</comment>
<proteinExistence type="predicted"/>
<dbReference type="RefSeq" id="WP_311807334.1">
    <property type="nucleotide sequence ID" value="NZ_JARPXM010000010.1"/>
</dbReference>
<reference evidence="1" key="1">
    <citation type="submission" date="2023-03" db="EMBL/GenBank/DDBJ databases">
        <authorList>
            <person name="Shen W."/>
            <person name="Cai J."/>
        </authorList>
    </citation>
    <scope>NUCLEOTIDE SEQUENCE</scope>
    <source>
        <strain evidence="1">B646-2</strain>
    </source>
</reference>
<sequence>NTPLNGFRRLYSKGFQGVCLRLLEKKKKCWQQKRSPTLDIIEPLLDTFFELHSLKTVVIFCLEIIVLFRLLR</sequence>